<name>A0ABP7BI82_9ACTN</name>
<evidence type="ECO:0000313" key="1">
    <source>
        <dbReference type="EMBL" id="GAA3659313.1"/>
    </source>
</evidence>
<dbReference type="EMBL" id="BAAAZP010000040">
    <property type="protein sequence ID" value="GAA3659313.1"/>
    <property type="molecule type" value="Genomic_DNA"/>
</dbReference>
<accession>A0ABP7BI82</accession>
<gene>
    <name evidence="1" type="ORF">GCM10022224_023410</name>
</gene>
<protein>
    <submittedName>
        <fullName evidence="1">Uncharacterized protein</fullName>
    </submittedName>
</protein>
<reference evidence="2" key="1">
    <citation type="journal article" date="2019" name="Int. J. Syst. Evol. Microbiol.">
        <title>The Global Catalogue of Microorganisms (GCM) 10K type strain sequencing project: providing services to taxonomists for standard genome sequencing and annotation.</title>
        <authorList>
            <consortium name="The Broad Institute Genomics Platform"/>
            <consortium name="The Broad Institute Genome Sequencing Center for Infectious Disease"/>
            <person name="Wu L."/>
            <person name="Ma J."/>
        </authorList>
    </citation>
    <scope>NUCLEOTIDE SEQUENCE [LARGE SCALE GENOMIC DNA]</scope>
    <source>
        <strain evidence="2">JCM 16904</strain>
    </source>
</reference>
<comment type="caution">
    <text evidence="1">The sequence shown here is derived from an EMBL/GenBank/DDBJ whole genome shotgun (WGS) entry which is preliminary data.</text>
</comment>
<proteinExistence type="predicted"/>
<dbReference type="Proteomes" id="UP001500902">
    <property type="component" value="Unassembled WGS sequence"/>
</dbReference>
<keyword evidence="2" id="KW-1185">Reference proteome</keyword>
<sequence length="72" mass="7725">MAVPGCRTVIADTARAAETVAQRRMLLYCMGTFTCVRLLAAAFDHQQVTAGGPLIARKVKIGRSRSMTAKAD</sequence>
<organism evidence="1 2">
    <name type="scientific">Nonomuraea antimicrobica</name>
    <dbReference type="NCBI Taxonomy" id="561173"/>
    <lineage>
        <taxon>Bacteria</taxon>
        <taxon>Bacillati</taxon>
        <taxon>Actinomycetota</taxon>
        <taxon>Actinomycetes</taxon>
        <taxon>Streptosporangiales</taxon>
        <taxon>Streptosporangiaceae</taxon>
        <taxon>Nonomuraea</taxon>
    </lineage>
</organism>
<evidence type="ECO:0000313" key="2">
    <source>
        <dbReference type="Proteomes" id="UP001500902"/>
    </source>
</evidence>